<sequence length="415" mass="46481">MKVLLLNTFYGEGGAARAAARLHSALRDASVDAHMLVQKAPAERYPQVHAPQSLTERVSALLKPPLETLPLSLYPRRSRAPFFANLLPDHVLPRLRHIDPQLVHLHWVSAGFLRIETIPKLRRPMVWTLHDSWAFTGGCHLPMDCRRYTGTCGRCPVLGSNCEMDLSRWTWRRKAKAWQGVPLTVVTPSRWLARCAKESALFRDLRVEVIPNGLDLTRIPGVTRDTAREMFGFSPDKRYILFGAFSATSDKNKGFQYLAPALAKLREAGFGAECEIVVFGSPEPEDAPDFGLRTHYLGYLHDELTLNLLYSAVDLFVAPSMQENLPNTIMEAMACGTPSVAFNVGGIPDLVDHKVNGFLATPFQPESLAEGMAWVLKREVPSEVLDAACRQKIARQFDIVTCAERYLRLYEELVS</sequence>
<dbReference type="RefSeq" id="WP_217288875.1">
    <property type="nucleotide sequence ID" value="NZ_CP077683.1"/>
</dbReference>
<evidence type="ECO:0000313" key="2">
    <source>
        <dbReference type="EMBL" id="QXE92321.1"/>
    </source>
</evidence>
<name>A0ABX8LLV0_9BACT</name>
<protein>
    <submittedName>
        <fullName evidence="2">Glycosyltransferase family 4 protein</fullName>
    </submittedName>
</protein>
<dbReference type="PANTHER" id="PTHR12526">
    <property type="entry name" value="GLYCOSYLTRANSFERASE"/>
    <property type="match status" value="1"/>
</dbReference>
<evidence type="ECO:0000259" key="1">
    <source>
        <dbReference type="Pfam" id="PF13439"/>
    </source>
</evidence>
<dbReference type="Pfam" id="PF13439">
    <property type="entry name" value="Glyco_transf_4"/>
    <property type="match status" value="1"/>
</dbReference>
<dbReference type="Proteomes" id="UP000683559">
    <property type="component" value="Chromosome"/>
</dbReference>
<reference evidence="2 3" key="1">
    <citation type="submission" date="2021-06" db="EMBL/GenBank/DDBJ databases">
        <title>Gemonas diversity in paddy soil.</title>
        <authorList>
            <person name="Liu G."/>
        </authorList>
    </citation>
    <scope>NUCLEOTIDE SEQUENCE [LARGE SCALE GENOMIC DNA]</scope>
    <source>
        <strain evidence="2 3">RG2</strain>
    </source>
</reference>
<accession>A0ABX8LLV0</accession>
<gene>
    <name evidence="2" type="ORF">KP001_07310</name>
</gene>
<dbReference type="PANTHER" id="PTHR12526:SF637">
    <property type="entry name" value="GLYCOSYLTRANSFERASE EPSF-RELATED"/>
    <property type="match status" value="1"/>
</dbReference>
<evidence type="ECO:0000313" key="3">
    <source>
        <dbReference type="Proteomes" id="UP000683559"/>
    </source>
</evidence>
<dbReference type="EMBL" id="CP077683">
    <property type="protein sequence ID" value="QXE92321.1"/>
    <property type="molecule type" value="Genomic_DNA"/>
</dbReference>
<dbReference type="Pfam" id="PF13692">
    <property type="entry name" value="Glyco_trans_1_4"/>
    <property type="match status" value="1"/>
</dbReference>
<keyword evidence="3" id="KW-1185">Reference proteome</keyword>
<dbReference type="InterPro" id="IPR028098">
    <property type="entry name" value="Glyco_trans_4-like_N"/>
</dbReference>
<proteinExistence type="predicted"/>
<feature type="domain" description="Glycosyltransferase subfamily 4-like N-terminal" evidence="1">
    <location>
        <begin position="13"/>
        <end position="218"/>
    </location>
</feature>
<organism evidence="2 3">
    <name type="scientific">Geomonas subterranea</name>
    <dbReference type="NCBI Taxonomy" id="2847989"/>
    <lineage>
        <taxon>Bacteria</taxon>
        <taxon>Pseudomonadati</taxon>
        <taxon>Thermodesulfobacteriota</taxon>
        <taxon>Desulfuromonadia</taxon>
        <taxon>Geobacterales</taxon>
        <taxon>Geobacteraceae</taxon>
        <taxon>Geomonas</taxon>
    </lineage>
</organism>
<dbReference type="CDD" id="cd03825">
    <property type="entry name" value="GT4_WcaC-like"/>
    <property type="match status" value="1"/>
</dbReference>